<dbReference type="PROSITE" id="PS50850">
    <property type="entry name" value="MFS"/>
    <property type="match status" value="1"/>
</dbReference>
<feature type="transmembrane region" description="Helical" evidence="5">
    <location>
        <begin position="274"/>
        <end position="294"/>
    </location>
</feature>
<feature type="domain" description="Major facilitator superfamily (MFS) profile" evidence="6">
    <location>
        <begin position="14"/>
        <end position="386"/>
    </location>
</feature>
<evidence type="ECO:0000256" key="2">
    <source>
        <dbReference type="ARBA" id="ARBA00022692"/>
    </source>
</evidence>
<keyword evidence="2 5" id="KW-0812">Transmembrane</keyword>
<dbReference type="InterPro" id="IPR011701">
    <property type="entry name" value="MFS"/>
</dbReference>
<accession>A0A4R0Z1A3</accession>
<dbReference type="AlphaFoldDB" id="A0A4R0Z1A3"/>
<feature type="transmembrane region" description="Helical" evidence="5">
    <location>
        <begin position="360"/>
        <end position="381"/>
    </location>
</feature>
<keyword evidence="3 5" id="KW-1133">Transmembrane helix</keyword>
<dbReference type="InterPro" id="IPR020846">
    <property type="entry name" value="MFS_dom"/>
</dbReference>
<sequence>MPPPSIPMPSGPTAIRATRLIFLLSGIAMSAWAPMVPYAKTRLGLDDAQLGLLLLAFGGGSMVSMPFVGWLSHRFGNRRVIVTCGLLLSLALPALATASHVITLLVALLYFGVMLGAVDVAMNAHAVEVERMERRVLMSGFHGLFSVGGLAGAAGMSAMLALGVPLMASSVVVTALIVVIVLTQRSGLLPGVARDDVKDSVFRVPGLLVILLGMLCFVSFLAEGSMLDWSAVFLRDFRGFTAAGAGIGYACFSVAMAAGRLTGDQVVQRIGPEWAVRGGALLAATGFLLAAGIAWPGASLFGFVLIGLGASNIVPVMFSAAGHMPGASPAISIATVTTLGYAGLLSGPALIGFISHGSSLPMALGTVSGMLMLVAGAARIVRPRQEKTA</sequence>
<proteinExistence type="predicted"/>
<dbReference type="GO" id="GO:0022857">
    <property type="term" value="F:transmembrane transporter activity"/>
    <property type="evidence" value="ECO:0007669"/>
    <property type="project" value="InterPro"/>
</dbReference>
<feature type="transmembrane region" description="Helical" evidence="5">
    <location>
        <begin position="80"/>
        <end position="96"/>
    </location>
</feature>
<protein>
    <submittedName>
        <fullName evidence="7">MFS transporter</fullName>
    </submittedName>
</protein>
<feature type="transmembrane region" description="Helical" evidence="5">
    <location>
        <begin position="136"/>
        <end position="156"/>
    </location>
</feature>
<evidence type="ECO:0000313" key="7">
    <source>
        <dbReference type="EMBL" id="TCI13549.1"/>
    </source>
</evidence>
<keyword evidence="4 5" id="KW-0472">Membrane</keyword>
<feature type="transmembrane region" description="Helical" evidence="5">
    <location>
        <begin position="20"/>
        <end position="38"/>
    </location>
</feature>
<evidence type="ECO:0000313" key="8">
    <source>
        <dbReference type="Proteomes" id="UP000291822"/>
    </source>
</evidence>
<dbReference type="InterPro" id="IPR036259">
    <property type="entry name" value="MFS_trans_sf"/>
</dbReference>
<dbReference type="GO" id="GO:0016020">
    <property type="term" value="C:membrane"/>
    <property type="evidence" value="ECO:0007669"/>
    <property type="project" value="UniProtKB-SubCell"/>
</dbReference>
<feature type="transmembrane region" description="Helical" evidence="5">
    <location>
        <begin position="300"/>
        <end position="318"/>
    </location>
</feature>
<dbReference type="SUPFAM" id="SSF103473">
    <property type="entry name" value="MFS general substrate transporter"/>
    <property type="match status" value="1"/>
</dbReference>
<dbReference type="Gene3D" id="1.20.1250.20">
    <property type="entry name" value="MFS general substrate transporter like domains"/>
    <property type="match status" value="2"/>
</dbReference>
<feature type="transmembrane region" description="Helical" evidence="5">
    <location>
        <begin position="242"/>
        <end position="262"/>
    </location>
</feature>
<gene>
    <name evidence="7" type="ORF">EZM97_09875</name>
</gene>
<evidence type="ECO:0000256" key="4">
    <source>
        <dbReference type="ARBA" id="ARBA00023136"/>
    </source>
</evidence>
<evidence type="ECO:0000256" key="1">
    <source>
        <dbReference type="ARBA" id="ARBA00004141"/>
    </source>
</evidence>
<dbReference type="InterPro" id="IPR051788">
    <property type="entry name" value="MFS_Transporter"/>
</dbReference>
<dbReference type="Proteomes" id="UP000291822">
    <property type="component" value="Unassembled WGS sequence"/>
</dbReference>
<name>A0A4R0Z1A3_9GAMM</name>
<keyword evidence="8" id="KW-1185">Reference proteome</keyword>
<evidence type="ECO:0000259" key="6">
    <source>
        <dbReference type="PROSITE" id="PS50850"/>
    </source>
</evidence>
<evidence type="ECO:0000256" key="5">
    <source>
        <dbReference type="SAM" id="Phobius"/>
    </source>
</evidence>
<feature type="transmembrane region" description="Helical" evidence="5">
    <location>
        <begin position="330"/>
        <end position="354"/>
    </location>
</feature>
<dbReference type="EMBL" id="SJTG01000001">
    <property type="protein sequence ID" value="TCI13549.1"/>
    <property type="molecule type" value="Genomic_DNA"/>
</dbReference>
<comment type="caution">
    <text evidence="7">The sequence shown here is derived from an EMBL/GenBank/DDBJ whole genome shotgun (WGS) entry which is preliminary data.</text>
</comment>
<feature type="transmembrane region" description="Helical" evidence="5">
    <location>
        <begin position="102"/>
        <end position="124"/>
    </location>
</feature>
<comment type="subcellular location">
    <subcellularLocation>
        <location evidence="1">Membrane</location>
        <topology evidence="1">Multi-pass membrane protein</topology>
    </subcellularLocation>
</comment>
<feature type="transmembrane region" description="Helical" evidence="5">
    <location>
        <begin position="50"/>
        <end position="68"/>
    </location>
</feature>
<feature type="transmembrane region" description="Helical" evidence="5">
    <location>
        <begin position="204"/>
        <end position="222"/>
    </location>
</feature>
<evidence type="ECO:0000256" key="3">
    <source>
        <dbReference type="ARBA" id="ARBA00022989"/>
    </source>
</evidence>
<feature type="transmembrane region" description="Helical" evidence="5">
    <location>
        <begin position="162"/>
        <end position="183"/>
    </location>
</feature>
<dbReference type="Pfam" id="PF07690">
    <property type="entry name" value="MFS_1"/>
    <property type="match status" value="1"/>
</dbReference>
<dbReference type="PANTHER" id="PTHR23514:SF13">
    <property type="entry name" value="INNER MEMBRANE PROTEIN YBJJ"/>
    <property type="match status" value="1"/>
</dbReference>
<dbReference type="PANTHER" id="PTHR23514">
    <property type="entry name" value="BYPASS OF STOP CODON PROTEIN 6"/>
    <property type="match status" value="1"/>
</dbReference>
<organism evidence="7 8">
    <name type="scientific">Dyella soli</name>
    <dbReference type="NCBI Taxonomy" id="522319"/>
    <lineage>
        <taxon>Bacteria</taxon>
        <taxon>Pseudomonadati</taxon>
        <taxon>Pseudomonadota</taxon>
        <taxon>Gammaproteobacteria</taxon>
        <taxon>Lysobacterales</taxon>
        <taxon>Rhodanobacteraceae</taxon>
        <taxon>Dyella</taxon>
    </lineage>
</organism>
<dbReference type="CDD" id="cd17393">
    <property type="entry name" value="MFS_MosC_like"/>
    <property type="match status" value="1"/>
</dbReference>
<reference evidence="7 8" key="1">
    <citation type="submission" date="2019-02" db="EMBL/GenBank/DDBJ databases">
        <title>Dyella amyloliquefaciens sp. nov., isolated from forest soil.</title>
        <authorList>
            <person name="Gao Z.-H."/>
            <person name="Qiu L.-H."/>
        </authorList>
    </citation>
    <scope>NUCLEOTIDE SEQUENCE [LARGE SCALE GENOMIC DNA]</scope>
    <source>
        <strain evidence="7 8">KACC 12747</strain>
    </source>
</reference>